<evidence type="ECO:0000313" key="2">
    <source>
        <dbReference type="EMBL" id="ERN02840.1"/>
    </source>
</evidence>
<organism evidence="2 3">
    <name type="scientific">Amborella trichopoda</name>
    <dbReference type="NCBI Taxonomy" id="13333"/>
    <lineage>
        <taxon>Eukaryota</taxon>
        <taxon>Viridiplantae</taxon>
        <taxon>Streptophyta</taxon>
        <taxon>Embryophyta</taxon>
        <taxon>Tracheophyta</taxon>
        <taxon>Spermatophyta</taxon>
        <taxon>Magnoliopsida</taxon>
        <taxon>Amborellales</taxon>
        <taxon>Amborellaceae</taxon>
        <taxon>Amborella</taxon>
    </lineage>
</organism>
<dbReference type="EMBL" id="KI394485">
    <property type="protein sequence ID" value="ERN02840.1"/>
    <property type="molecule type" value="Genomic_DNA"/>
</dbReference>
<keyword evidence="3" id="KW-1185">Reference proteome</keyword>
<protein>
    <submittedName>
        <fullName evidence="2">Uncharacterized protein</fullName>
    </submittedName>
</protein>
<dbReference type="Proteomes" id="UP000017836">
    <property type="component" value="Unassembled WGS sequence"/>
</dbReference>
<accession>W1P790</accession>
<name>W1P790_AMBTC</name>
<dbReference type="Gramene" id="ERN02840">
    <property type="protein sequence ID" value="ERN02840"/>
    <property type="gene ID" value="AMTR_s00086p00158620"/>
</dbReference>
<proteinExistence type="predicted"/>
<feature type="region of interest" description="Disordered" evidence="1">
    <location>
        <begin position="1"/>
        <end position="37"/>
    </location>
</feature>
<evidence type="ECO:0000313" key="3">
    <source>
        <dbReference type="Proteomes" id="UP000017836"/>
    </source>
</evidence>
<sequence length="81" mass="9328">MNSNRNEDFEIEKLEPYGGTQPYSSIKLQKPLKHRTTSRLRDPHTLQVLEHQWGIFWAVEVYVHKEVVGSLGVGTTMYGVV</sequence>
<reference evidence="3" key="1">
    <citation type="journal article" date="2013" name="Science">
        <title>The Amborella genome and the evolution of flowering plants.</title>
        <authorList>
            <consortium name="Amborella Genome Project"/>
        </authorList>
    </citation>
    <scope>NUCLEOTIDE SEQUENCE [LARGE SCALE GENOMIC DNA]</scope>
</reference>
<dbReference type="AlphaFoldDB" id="W1P790"/>
<dbReference type="HOGENOM" id="CLU_2577080_0_0_1"/>
<gene>
    <name evidence="2" type="ORF">AMTR_s00086p00158620</name>
</gene>
<evidence type="ECO:0000256" key="1">
    <source>
        <dbReference type="SAM" id="MobiDB-lite"/>
    </source>
</evidence>
<feature type="compositionally biased region" description="Basic and acidic residues" evidence="1">
    <location>
        <begin position="1"/>
        <end position="15"/>
    </location>
</feature>